<reference evidence="1 2" key="1">
    <citation type="submission" date="2016-10" db="EMBL/GenBank/DDBJ databases">
        <authorList>
            <person name="de Groot N.N."/>
        </authorList>
    </citation>
    <scope>NUCLEOTIDE SEQUENCE [LARGE SCALE GENOMIC DNA]</scope>
    <source>
        <strain evidence="1 2">DSM 19938</strain>
    </source>
</reference>
<evidence type="ECO:0008006" key="3">
    <source>
        <dbReference type="Google" id="ProtNLM"/>
    </source>
</evidence>
<evidence type="ECO:0000313" key="2">
    <source>
        <dbReference type="Proteomes" id="UP000199532"/>
    </source>
</evidence>
<dbReference type="OrthoDB" id="935936at2"/>
<dbReference type="PROSITE" id="PS51257">
    <property type="entry name" value="PROKAR_LIPOPROTEIN"/>
    <property type="match status" value="1"/>
</dbReference>
<dbReference type="Proteomes" id="UP000199532">
    <property type="component" value="Unassembled WGS sequence"/>
</dbReference>
<gene>
    <name evidence="1" type="ORF">SAMN04487995_5089</name>
</gene>
<protein>
    <recommendedName>
        <fullName evidence="3">Lipoprotein</fullName>
    </recommendedName>
</protein>
<organism evidence="1 2">
    <name type="scientific">Dyadobacter koreensis</name>
    <dbReference type="NCBI Taxonomy" id="408657"/>
    <lineage>
        <taxon>Bacteria</taxon>
        <taxon>Pseudomonadati</taxon>
        <taxon>Bacteroidota</taxon>
        <taxon>Cytophagia</taxon>
        <taxon>Cytophagales</taxon>
        <taxon>Spirosomataceae</taxon>
        <taxon>Dyadobacter</taxon>
    </lineage>
</organism>
<proteinExistence type="predicted"/>
<sequence length="252" mass="28377">MKKKYISTFETIRYTFGFWVASSLFLAGCDQNSEKEAAKLSGKFINETFLRQVADSIPGLIPVYCYQLTFNGTDSVDILYGFEQAKLAYKKTGKKYQLVKALQDQDMTFILNNDNSITLIDSAWNGTNKNSAFKESKSNFVTALNEQMIAGEYKIYRNGTQTSQRVVFNADGTVTGLEKFTNYSLCYSGDCVGEIYPISTSITFSNEKTETVMYAFKIDKSKKTLGIYHIEAPVKDIKGERAVKGLAFDLRQ</sequence>
<name>A0A1H6ZH26_9BACT</name>
<dbReference type="EMBL" id="FNXY01000008">
    <property type="protein sequence ID" value="SEJ50807.1"/>
    <property type="molecule type" value="Genomic_DNA"/>
</dbReference>
<evidence type="ECO:0000313" key="1">
    <source>
        <dbReference type="EMBL" id="SEJ50807.1"/>
    </source>
</evidence>
<keyword evidence="2" id="KW-1185">Reference proteome</keyword>
<dbReference type="AlphaFoldDB" id="A0A1H6ZH26"/>
<dbReference type="RefSeq" id="WP_090339762.1">
    <property type="nucleotide sequence ID" value="NZ_FNXY01000008.1"/>
</dbReference>
<accession>A0A1H6ZH26</accession>